<evidence type="ECO:0000313" key="4">
    <source>
        <dbReference type="Proteomes" id="UP001597183"/>
    </source>
</evidence>
<comment type="caution">
    <text evidence="3">The sequence shown here is derived from an EMBL/GenBank/DDBJ whole genome shotgun (WGS) entry which is preliminary data.</text>
</comment>
<evidence type="ECO:0000259" key="2">
    <source>
        <dbReference type="Pfam" id="PF18075"/>
    </source>
</evidence>
<dbReference type="Pfam" id="PF18075">
    <property type="entry name" value="FtsX_ECD"/>
    <property type="match status" value="1"/>
</dbReference>
<gene>
    <name evidence="3" type="ORF">ACFQ5G_08810</name>
</gene>
<name>A0ABW4A4A8_9ACTN</name>
<keyword evidence="1" id="KW-0812">Transmembrane</keyword>
<dbReference type="RefSeq" id="WP_317793027.1">
    <property type="nucleotide sequence ID" value="NZ_AP028461.1"/>
</dbReference>
<dbReference type="InterPro" id="IPR040690">
    <property type="entry name" value="FtsX_ECD"/>
</dbReference>
<sequence>MNRDLRDRFDGAVGGDPGVPPGVLAMAAITEGSRMRRRHRIVSGVMATAVVLTAGGVAAANLPWDRADPAAPQRVTVAAAMMPASAPSCALEPVDHDATDLAVFLDAGTTAAQRTALDTALADDDRVSAVQFETREQAHQKFRIRWAHEPDLLAVARTEDFPESFRVRLTSPAHDAAVRQRYAGMAGVRLIIGRSCSPDAPVGGTL</sequence>
<keyword evidence="1" id="KW-1133">Transmembrane helix</keyword>
<evidence type="ECO:0000256" key="1">
    <source>
        <dbReference type="SAM" id="Phobius"/>
    </source>
</evidence>
<feature type="transmembrane region" description="Helical" evidence="1">
    <location>
        <begin position="41"/>
        <end position="64"/>
    </location>
</feature>
<protein>
    <submittedName>
        <fullName evidence="3">Permease-like cell division protein FtsX</fullName>
    </submittedName>
</protein>
<organism evidence="3 4">
    <name type="scientific">Actinoplanes sichuanensis</name>
    <dbReference type="NCBI Taxonomy" id="512349"/>
    <lineage>
        <taxon>Bacteria</taxon>
        <taxon>Bacillati</taxon>
        <taxon>Actinomycetota</taxon>
        <taxon>Actinomycetes</taxon>
        <taxon>Micromonosporales</taxon>
        <taxon>Micromonosporaceae</taxon>
        <taxon>Actinoplanes</taxon>
    </lineage>
</organism>
<keyword evidence="4" id="KW-1185">Reference proteome</keyword>
<keyword evidence="1" id="KW-0472">Membrane</keyword>
<feature type="domain" description="FtsX extracellular" evidence="2">
    <location>
        <begin position="101"/>
        <end position="189"/>
    </location>
</feature>
<evidence type="ECO:0000313" key="3">
    <source>
        <dbReference type="EMBL" id="MFD1365437.1"/>
    </source>
</evidence>
<dbReference type="EMBL" id="JBHTMK010000012">
    <property type="protein sequence ID" value="MFD1365437.1"/>
    <property type="molecule type" value="Genomic_DNA"/>
</dbReference>
<reference evidence="4" key="1">
    <citation type="journal article" date="2019" name="Int. J. Syst. Evol. Microbiol.">
        <title>The Global Catalogue of Microorganisms (GCM) 10K type strain sequencing project: providing services to taxonomists for standard genome sequencing and annotation.</title>
        <authorList>
            <consortium name="The Broad Institute Genomics Platform"/>
            <consortium name="The Broad Institute Genome Sequencing Center for Infectious Disease"/>
            <person name="Wu L."/>
            <person name="Ma J."/>
        </authorList>
    </citation>
    <scope>NUCLEOTIDE SEQUENCE [LARGE SCALE GENOMIC DNA]</scope>
    <source>
        <strain evidence="4">CCM 7526</strain>
    </source>
</reference>
<dbReference type="Gene3D" id="3.30.70.3040">
    <property type="match status" value="1"/>
</dbReference>
<proteinExistence type="predicted"/>
<accession>A0ABW4A4A8</accession>
<dbReference type="Proteomes" id="UP001597183">
    <property type="component" value="Unassembled WGS sequence"/>
</dbReference>